<dbReference type="InterPro" id="IPR036259">
    <property type="entry name" value="MFS_trans_sf"/>
</dbReference>
<evidence type="ECO:0000256" key="3">
    <source>
        <dbReference type="ARBA" id="ARBA00022989"/>
    </source>
</evidence>
<protein>
    <submittedName>
        <fullName evidence="8">Putative bicyclomycin resistance protein</fullName>
    </submittedName>
</protein>
<evidence type="ECO:0000256" key="6">
    <source>
        <dbReference type="SAM" id="Phobius"/>
    </source>
</evidence>
<feature type="transmembrane region" description="Helical" evidence="6">
    <location>
        <begin position="168"/>
        <end position="191"/>
    </location>
</feature>
<comment type="subcellular location">
    <subcellularLocation>
        <location evidence="1">Membrane</location>
        <topology evidence="1">Multi-pass membrane protein</topology>
    </subcellularLocation>
</comment>
<feature type="transmembrane region" description="Helical" evidence="6">
    <location>
        <begin position="197"/>
        <end position="217"/>
    </location>
</feature>
<name>A0A6A5YKM3_9PLEO</name>
<dbReference type="CDD" id="cd17323">
    <property type="entry name" value="MFS_Tpo1_MDR_like"/>
    <property type="match status" value="1"/>
</dbReference>
<dbReference type="AlphaFoldDB" id="A0A6A5YKM3"/>
<feature type="transmembrane region" description="Helical" evidence="6">
    <location>
        <begin position="134"/>
        <end position="156"/>
    </location>
</feature>
<feature type="domain" description="Major facilitator superfamily (MFS) profile" evidence="7">
    <location>
        <begin position="42"/>
        <end position="464"/>
    </location>
</feature>
<feature type="transmembrane region" description="Helical" evidence="6">
    <location>
        <begin position="266"/>
        <end position="287"/>
    </location>
</feature>
<feature type="transmembrane region" description="Helical" evidence="6">
    <location>
        <begin position="81"/>
        <end position="100"/>
    </location>
</feature>
<dbReference type="PANTHER" id="PTHR23502:SF60">
    <property type="entry name" value="MAJOR FACILITATOR SUPERFAMILY (MFS) PROFILE DOMAIN-CONTAINING PROTEIN-RELATED"/>
    <property type="match status" value="1"/>
</dbReference>
<feature type="transmembrane region" description="Helical" evidence="6">
    <location>
        <begin position="347"/>
        <end position="365"/>
    </location>
</feature>
<keyword evidence="3 6" id="KW-1133">Transmembrane helix</keyword>
<reference evidence="8" key="1">
    <citation type="journal article" date="2020" name="Stud. Mycol.">
        <title>101 Dothideomycetes genomes: a test case for predicting lifestyles and emergence of pathogens.</title>
        <authorList>
            <person name="Haridas S."/>
            <person name="Albert R."/>
            <person name="Binder M."/>
            <person name="Bloem J."/>
            <person name="Labutti K."/>
            <person name="Salamov A."/>
            <person name="Andreopoulos B."/>
            <person name="Baker S."/>
            <person name="Barry K."/>
            <person name="Bills G."/>
            <person name="Bluhm B."/>
            <person name="Cannon C."/>
            <person name="Castanera R."/>
            <person name="Culley D."/>
            <person name="Daum C."/>
            <person name="Ezra D."/>
            <person name="Gonzalez J."/>
            <person name="Henrissat B."/>
            <person name="Kuo A."/>
            <person name="Liang C."/>
            <person name="Lipzen A."/>
            <person name="Lutzoni F."/>
            <person name="Magnuson J."/>
            <person name="Mondo S."/>
            <person name="Nolan M."/>
            <person name="Ohm R."/>
            <person name="Pangilinan J."/>
            <person name="Park H.-J."/>
            <person name="Ramirez L."/>
            <person name="Alfaro M."/>
            <person name="Sun H."/>
            <person name="Tritt A."/>
            <person name="Yoshinaga Y."/>
            <person name="Zwiers L.-H."/>
            <person name="Turgeon B."/>
            <person name="Goodwin S."/>
            <person name="Spatafora J."/>
            <person name="Crous P."/>
            <person name="Grigoriev I."/>
        </authorList>
    </citation>
    <scope>NUCLEOTIDE SEQUENCE</scope>
    <source>
        <strain evidence="8">CBS 627.86</strain>
    </source>
</reference>
<dbReference type="GO" id="GO:0022857">
    <property type="term" value="F:transmembrane transporter activity"/>
    <property type="evidence" value="ECO:0007669"/>
    <property type="project" value="InterPro"/>
</dbReference>
<dbReference type="InterPro" id="IPR011701">
    <property type="entry name" value="MFS"/>
</dbReference>
<accession>A0A6A5YKM3</accession>
<evidence type="ECO:0000256" key="2">
    <source>
        <dbReference type="ARBA" id="ARBA00022692"/>
    </source>
</evidence>
<sequence length="470" mass="51470">MAVENAPARSVSERSALLRDEDSTSEQNDDPKNWPTPRRWLCTIIVACYGITSPVSASMVVPALDDMSKDLNIVNSGERQLLMSIFVLGWGLGPIILGPLSEVYGRVLVLNTGQTCFIIANTLCALPRDKWTFIAVRLLAGVMGSGPMSIGGGVLSDLWRPEERGLSLAIYTVLPLVGPAIGPIAAGYIVQHWSWPWIFYCTSAFAILARLVGQVILQETYTPVILRKKLRKAGLESQDDSSEYKSMKNLKANLARPFIMLGTKPIVQLLAFFMAYLFGLHNMAISIYQSVWQDQYGQSPSRASLNYIFIAAGLVLGAQLGGPVNDRIYARMKKRNGGTDSPEIRTVLMYPASLIVPAGLLWYGWSAEMHLHWIMPNIGICIFCFGVIVGYQCIQAYVLDCYPLYAASAMGALTVLRAIAGFSFPIFAPALNTSLGYGWASTVLAGCACIIGCSVPFLLSRFGPRLRERM</sequence>
<dbReference type="Proteomes" id="UP000799770">
    <property type="component" value="Unassembled WGS sequence"/>
</dbReference>
<organism evidence="8 9">
    <name type="scientific">Lophiotrema nucula</name>
    <dbReference type="NCBI Taxonomy" id="690887"/>
    <lineage>
        <taxon>Eukaryota</taxon>
        <taxon>Fungi</taxon>
        <taxon>Dikarya</taxon>
        <taxon>Ascomycota</taxon>
        <taxon>Pezizomycotina</taxon>
        <taxon>Dothideomycetes</taxon>
        <taxon>Pleosporomycetidae</taxon>
        <taxon>Pleosporales</taxon>
        <taxon>Lophiotremataceae</taxon>
        <taxon>Lophiotrema</taxon>
    </lineage>
</organism>
<dbReference type="SUPFAM" id="SSF103473">
    <property type="entry name" value="MFS general substrate transporter"/>
    <property type="match status" value="1"/>
</dbReference>
<keyword evidence="2 6" id="KW-0812">Transmembrane</keyword>
<feature type="transmembrane region" description="Helical" evidence="6">
    <location>
        <begin position="403"/>
        <end position="427"/>
    </location>
</feature>
<dbReference type="PROSITE" id="PS50850">
    <property type="entry name" value="MFS"/>
    <property type="match status" value="1"/>
</dbReference>
<evidence type="ECO:0000313" key="9">
    <source>
        <dbReference type="Proteomes" id="UP000799770"/>
    </source>
</evidence>
<evidence type="ECO:0000256" key="5">
    <source>
        <dbReference type="SAM" id="MobiDB-lite"/>
    </source>
</evidence>
<keyword evidence="4 6" id="KW-0472">Membrane</keyword>
<feature type="transmembrane region" description="Helical" evidence="6">
    <location>
        <begin position="439"/>
        <end position="460"/>
    </location>
</feature>
<keyword evidence="9" id="KW-1185">Reference proteome</keyword>
<feature type="transmembrane region" description="Helical" evidence="6">
    <location>
        <begin position="307"/>
        <end position="326"/>
    </location>
</feature>
<dbReference type="OrthoDB" id="6770063at2759"/>
<evidence type="ECO:0000313" key="8">
    <source>
        <dbReference type="EMBL" id="KAF2107799.1"/>
    </source>
</evidence>
<feature type="transmembrane region" description="Helical" evidence="6">
    <location>
        <begin position="40"/>
        <end position="61"/>
    </location>
</feature>
<feature type="transmembrane region" description="Helical" evidence="6">
    <location>
        <begin position="107"/>
        <end position="128"/>
    </location>
</feature>
<evidence type="ECO:0000259" key="7">
    <source>
        <dbReference type="PROSITE" id="PS50850"/>
    </source>
</evidence>
<gene>
    <name evidence="8" type="ORF">BDV96DRAFT_637400</name>
</gene>
<evidence type="ECO:0000256" key="4">
    <source>
        <dbReference type="ARBA" id="ARBA00023136"/>
    </source>
</evidence>
<feature type="region of interest" description="Disordered" evidence="5">
    <location>
        <begin position="1"/>
        <end position="32"/>
    </location>
</feature>
<evidence type="ECO:0000256" key="1">
    <source>
        <dbReference type="ARBA" id="ARBA00004141"/>
    </source>
</evidence>
<dbReference type="Gene3D" id="1.20.1250.20">
    <property type="entry name" value="MFS general substrate transporter like domains"/>
    <property type="match status" value="1"/>
</dbReference>
<dbReference type="GO" id="GO:0016020">
    <property type="term" value="C:membrane"/>
    <property type="evidence" value="ECO:0007669"/>
    <property type="project" value="UniProtKB-SubCell"/>
</dbReference>
<dbReference type="InterPro" id="IPR020846">
    <property type="entry name" value="MFS_dom"/>
</dbReference>
<feature type="transmembrane region" description="Helical" evidence="6">
    <location>
        <begin position="371"/>
        <end position="391"/>
    </location>
</feature>
<proteinExistence type="predicted"/>
<dbReference type="Pfam" id="PF07690">
    <property type="entry name" value="MFS_1"/>
    <property type="match status" value="1"/>
</dbReference>
<dbReference type="EMBL" id="ML977352">
    <property type="protein sequence ID" value="KAF2107799.1"/>
    <property type="molecule type" value="Genomic_DNA"/>
</dbReference>
<dbReference type="PANTHER" id="PTHR23502">
    <property type="entry name" value="MAJOR FACILITATOR SUPERFAMILY"/>
    <property type="match status" value="1"/>
</dbReference>